<dbReference type="Proteomes" id="UP000792457">
    <property type="component" value="Unassembled WGS sequence"/>
</dbReference>
<dbReference type="AlphaFoldDB" id="A0A8K0NX09"/>
<organism evidence="2 3">
    <name type="scientific">Ladona fulva</name>
    <name type="common">Scarce chaser dragonfly</name>
    <name type="synonym">Libellula fulva</name>
    <dbReference type="NCBI Taxonomy" id="123851"/>
    <lineage>
        <taxon>Eukaryota</taxon>
        <taxon>Metazoa</taxon>
        <taxon>Ecdysozoa</taxon>
        <taxon>Arthropoda</taxon>
        <taxon>Hexapoda</taxon>
        <taxon>Insecta</taxon>
        <taxon>Pterygota</taxon>
        <taxon>Palaeoptera</taxon>
        <taxon>Odonata</taxon>
        <taxon>Epiprocta</taxon>
        <taxon>Anisoptera</taxon>
        <taxon>Libelluloidea</taxon>
        <taxon>Libellulidae</taxon>
        <taxon>Ladona</taxon>
    </lineage>
</organism>
<name>A0A8K0NX09_LADFU</name>
<dbReference type="SUPFAM" id="SSF53098">
    <property type="entry name" value="Ribonuclease H-like"/>
    <property type="match status" value="1"/>
</dbReference>
<dbReference type="GO" id="GO:0046983">
    <property type="term" value="F:protein dimerization activity"/>
    <property type="evidence" value="ECO:0007669"/>
    <property type="project" value="InterPro"/>
</dbReference>
<dbReference type="PANTHER" id="PTHR45913:SF21">
    <property type="entry name" value="DUF4371 DOMAIN-CONTAINING PROTEIN"/>
    <property type="match status" value="1"/>
</dbReference>
<sequence>MVFNDFTVKEELLKILPLKKRTRGEDIYNIFKTNAAEIGLPLKKLSAITTDAASTMKGRTNGFAAVCKKDECFPNLMSHHFIHQEALCAKILPFGHVMDIVTSIINIIRAAPFQHRLFKTLLEDYDYKMKNSRSHLASRSPMAQQSSLEPVASLFVNPITIRHEATETATTTARIISSEVGNHELEIVDLKNDIILQAHATDVDFWKLVEKDRFPLLRSVAYKIKSCFRSTYLCESLFSTMNNIKSKNRSRLTDSHLESSLRAGTSACVPKMEALVDEIQCKKSH</sequence>
<gene>
    <name evidence="2" type="ORF">J437_LFUL011165</name>
</gene>
<dbReference type="PANTHER" id="PTHR45913">
    <property type="entry name" value="EPM2A-INTERACTING PROTEIN 1"/>
    <property type="match status" value="1"/>
</dbReference>
<dbReference type="Pfam" id="PF05699">
    <property type="entry name" value="Dimer_Tnp_hAT"/>
    <property type="match status" value="1"/>
</dbReference>
<dbReference type="EMBL" id="KZ308329">
    <property type="protein sequence ID" value="KAG8227615.1"/>
    <property type="molecule type" value="Genomic_DNA"/>
</dbReference>
<evidence type="ECO:0000313" key="2">
    <source>
        <dbReference type="EMBL" id="KAG8227615.1"/>
    </source>
</evidence>
<feature type="domain" description="HAT C-terminal dimerisation" evidence="1">
    <location>
        <begin position="203"/>
        <end position="259"/>
    </location>
</feature>
<comment type="caution">
    <text evidence="2">The sequence shown here is derived from an EMBL/GenBank/DDBJ whole genome shotgun (WGS) entry which is preliminary data.</text>
</comment>
<proteinExistence type="predicted"/>
<keyword evidence="3" id="KW-1185">Reference proteome</keyword>
<protein>
    <recommendedName>
        <fullName evidence="1">HAT C-terminal dimerisation domain-containing protein</fullName>
    </recommendedName>
</protein>
<dbReference type="InterPro" id="IPR012337">
    <property type="entry name" value="RNaseH-like_sf"/>
</dbReference>
<dbReference type="InterPro" id="IPR008906">
    <property type="entry name" value="HATC_C_dom"/>
</dbReference>
<dbReference type="OrthoDB" id="8194986at2759"/>
<evidence type="ECO:0000313" key="3">
    <source>
        <dbReference type="Proteomes" id="UP000792457"/>
    </source>
</evidence>
<evidence type="ECO:0000259" key="1">
    <source>
        <dbReference type="Pfam" id="PF05699"/>
    </source>
</evidence>
<reference evidence="2" key="2">
    <citation type="submission" date="2017-10" db="EMBL/GenBank/DDBJ databases">
        <title>Ladona fulva Genome sequencing and assembly.</title>
        <authorList>
            <person name="Murali S."/>
            <person name="Richards S."/>
            <person name="Bandaranaike D."/>
            <person name="Bellair M."/>
            <person name="Blankenburg K."/>
            <person name="Chao H."/>
            <person name="Dinh H."/>
            <person name="Doddapaneni H."/>
            <person name="Dugan-Rocha S."/>
            <person name="Elkadiri S."/>
            <person name="Gnanaolivu R."/>
            <person name="Hernandez B."/>
            <person name="Skinner E."/>
            <person name="Javaid M."/>
            <person name="Lee S."/>
            <person name="Li M."/>
            <person name="Ming W."/>
            <person name="Munidasa M."/>
            <person name="Muniz J."/>
            <person name="Nguyen L."/>
            <person name="Hughes D."/>
            <person name="Osuji N."/>
            <person name="Pu L.-L."/>
            <person name="Puazo M."/>
            <person name="Qu C."/>
            <person name="Quiroz J."/>
            <person name="Raj R."/>
            <person name="Weissenberger G."/>
            <person name="Xin Y."/>
            <person name="Zou X."/>
            <person name="Han Y."/>
            <person name="Worley K."/>
            <person name="Muzny D."/>
            <person name="Gibbs R."/>
        </authorList>
    </citation>
    <scope>NUCLEOTIDE SEQUENCE</scope>
    <source>
        <strain evidence="2">Sampled in the wild</strain>
    </source>
</reference>
<reference evidence="2" key="1">
    <citation type="submission" date="2013-04" db="EMBL/GenBank/DDBJ databases">
        <authorList>
            <person name="Qu J."/>
            <person name="Murali S.C."/>
            <person name="Bandaranaike D."/>
            <person name="Bellair M."/>
            <person name="Blankenburg K."/>
            <person name="Chao H."/>
            <person name="Dinh H."/>
            <person name="Doddapaneni H."/>
            <person name="Downs B."/>
            <person name="Dugan-Rocha S."/>
            <person name="Elkadiri S."/>
            <person name="Gnanaolivu R.D."/>
            <person name="Hernandez B."/>
            <person name="Javaid M."/>
            <person name="Jayaseelan J.C."/>
            <person name="Lee S."/>
            <person name="Li M."/>
            <person name="Ming W."/>
            <person name="Munidasa M."/>
            <person name="Muniz J."/>
            <person name="Nguyen L."/>
            <person name="Ongeri F."/>
            <person name="Osuji N."/>
            <person name="Pu L.-L."/>
            <person name="Puazo M."/>
            <person name="Qu C."/>
            <person name="Quiroz J."/>
            <person name="Raj R."/>
            <person name="Weissenberger G."/>
            <person name="Xin Y."/>
            <person name="Zou X."/>
            <person name="Han Y."/>
            <person name="Richards S."/>
            <person name="Worley K."/>
            <person name="Muzny D."/>
            <person name="Gibbs R."/>
        </authorList>
    </citation>
    <scope>NUCLEOTIDE SEQUENCE</scope>
    <source>
        <strain evidence="2">Sampled in the wild</strain>
    </source>
</reference>
<accession>A0A8K0NX09</accession>